<organism evidence="1 2">
    <name type="scientific">Pedobacter ureilyticus</name>
    <dbReference type="NCBI Taxonomy" id="1393051"/>
    <lineage>
        <taxon>Bacteria</taxon>
        <taxon>Pseudomonadati</taxon>
        <taxon>Bacteroidota</taxon>
        <taxon>Sphingobacteriia</taxon>
        <taxon>Sphingobacteriales</taxon>
        <taxon>Sphingobacteriaceae</taxon>
        <taxon>Pedobacter</taxon>
    </lineage>
</organism>
<dbReference type="PANTHER" id="PTHR48100:SF1">
    <property type="entry name" value="HISTIDINE PHOSPHATASE FAMILY PROTEIN-RELATED"/>
    <property type="match status" value="1"/>
</dbReference>
<evidence type="ECO:0000313" key="1">
    <source>
        <dbReference type="EMBL" id="MFN0257304.1"/>
    </source>
</evidence>
<dbReference type="CDD" id="cd07067">
    <property type="entry name" value="HP_PGM_like"/>
    <property type="match status" value="1"/>
</dbReference>
<reference evidence="1 2" key="1">
    <citation type="submission" date="2024-12" db="EMBL/GenBank/DDBJ databases">
        <authorList>
            <person name="Hu S."/>
        </authorList>
    </citation>
    <scope>NUCLEOTIDE SEQUENCE [LARGE SCALE GENOMIC DNA]</scope>
    <source>
        <strain evidence="1 2">THG-T11</strain>
    </source>
</reference>
<comment type="caution">
    <text evidence="1">The sequence shown here is derived from an EMBL/GenBank/DDBJ whole genome shotgun (WGS) entry which is preliminary data.</text>
</comment>
<dbReference type="RefSeq" id="WP_246077144.1">
    <property type="nucleotide sequence ID" value="NZ_SSHJ02000008.1"/>
</dbReference>
<dbReference type="Proteomes" id="UP001517247">
    <property type="component" value="Unassembled WGS sequence"/>
</dbReference>
<evidence type="ECO:0000313" key="2">
    <source>
        <dbReference type="Proteomes" id="UP001517247"/>
    </source>
</evidence>
<proteinExistence type="predicted"/>
<dbReference type="InterPro" id="IPR013078">
    <property type="entry name" value="His_Pase_superF_clade-1"/>
</dbReference>
<dbReference type="PANTHER" id="PTHR48100">
    <property type="entry name" value="BROAD-SPECIFICITY PHOSPHATASE YOR283W-RELATED"/>
    <property type="match status" value="1"/>
</dbReference>
<dbReference type="Gene3D" id="3.40.50.1240">
    <property type="entry name" value="Phosphoglycerate mutase-like"/>
    <property type="match status" value="1"/>
</dbReference>
<dbReference type="SUPFAM" id="SSF53254">
    <property type="entry name" value="Phosphoglycerate mutase-like"/>
    <property type="match status" value="1"/>
</dbReference>
<keyword evidence="2" id="KW-1185">Reference proteome</keyword>
<dbReference type="InterPro" id="IPR050275">
    <property type="entry name" value="PGM_Phosphatase"/>
</dbReference>
<dbReference type="SMART" id="SM00855">
    <property type="entry name" value="PGAM"/>
    <property type="match status" value="1"/>
</dbReference>
<gene>
    <name evidence="1" type="ORF">E6A44_017065</name>
</gene>
<dbReference type="EMBL" id="SSHJ02000008">
    <property type="protein sequence ID" value="MFN0257304.1"/>
    <property type="molecule type" value="Genomic_DNA"/>
</dbReference>
<accession>A0ABW9J9S4</accession>
<name>A0ABW9J9S4_9SPHI</name>
<dbReference type="InterPro" id="IPR029033">
    <property type="entry name" value="His_PPase_superfam"/>
</dbReference>
<protein>
    <submittedName>
        <fullName evidence="1">Histidine phosphatase family protein</fullName>
    </submittedName>
</protein>
<sequence length="235" mass="27042">MKTLPPSRDNFPRFAIYIAAPKTIQLMFPKKNIITIQHPESVHHINGMIGSWTDWELTEKGIRQAENIAIHLKKEIQSRYSAIYASPLKRTQQTAEIIAKQMNAPIAFKAELKERSLGKAIGKSIQWLRENIESEELTIYDRCFSDAESRFDVWNRLLPFYQEIMSNEKEDIILVSHGDTLSVFNAMWLGLNVEMLNNIDLYGVSGGVSFLYQSISGKRTIKRLSDTSYILPFRD</sequence>
<dbReference type="Pfam" id="PF00300">
    <property type="entry name" value="His_Phos_1"/>
    <property type="match status" value="1"/>
</dbReference>